<evidence type="ECO:0000313" key="1">
    <source>
        <dbReference type="EMBL" id="EKC58188.1"/>
    </source>
</evidence>
<reference evidence="1" key="1">
    <citation type="journal article" date="2013" name="Environ. Microbiol.">
        <title>Microbiota from the distal guts of lean and obese adolescents exhibit partial functional redundancy besides clear differences in community structure.</title>
        <authorList>
            <person name="Ferrer M."/>
            <person name="Ruiz A."/>
            <person name="Lanza F."/>
            <person name="Haange S.B."/>
            <person name="Oberbach A."/>
            <person name="Till H."/>
            <person name="Bargiela R."/>
            <person name="Campoy C."/>
            <person name="Segura M.T."/>
            <person name="Richter M."/>
            <person name="von Bergen M."/>
            <person name="Seifert J."/>
            <person name="Suarez A."/>
        </authorList>
    </citation>
    <scope>NUCLEOTIDE SEQUENCE</scope>
</reference>
<organism evidence="1">
    <name type="scientific">human gut metagenome</name>
    <dbReference type="NCBI Taxonomy" id="408170"/>
    <lineage>
        <taxon>unclassified sequences</taxon>
        <taxon>metagenomes</taxon>
        <taxon>organismal metagenomes</taxon>
    </lineage>
</organism>
<evidence type="ECO:0008006" key="2">
    <source>
        <dbReference type="Google" id="ProtNLM"/>
    </source>
</evidence>
<protein>
    <recommendedName>
        <fullName evidence="2">Pathogenicity locus</fullName>
    </recommendedName>
</protein>
<accession>K1SKS6</accession>
<proteinExistence type="predicted"/>
<sequence>MTELRKIPNVGPRTEADLLAMGYTTIESLKGKTAEELYAEECRLRGCQIDRCQLYLYRAVVYFVNTENPDPAKCKWWLWK</sequence>
<dbReference type="AlphaFoldDB" id="K1SKS6"/>
<name>K1SKS6_9ZZZZ</name>
<dbReference type="EMBL" id="AJWZ01006988">
    <property type="protein sequence ID" value="EKC58188.1"/>
    <property type="molecule type" value="Genomic_DNA"/>
</dbReference>
<dbReference type="Pfam" id="PF11731">
    <property type="entry name" value="Cdd1"/>
    <property type="match status" value="1"/>
</dbReference>
<gene>
    <name evidence="1" type="ORF">OBE_10136</name>
</gene>
<dbReference type="Gene3D" id="1.10.150.20">
    <property type="entry name" value="5' to 3' exonuclease, C-terminal subdomain"/>
    <property type="match status" value="1"/>
</dbReference>
<dbReference type="InterPro" id="IPR021725">
    <property type="entry name" value="Cdd1"/>
</dbReference>
<feature type="non-terminal residue" evidence="1">
    <location>
        <position position="80"/>
    </location>
</feature>
<comment type="caution">
    <text evidence="1">The sequence shown here is derived from an EMBL/GenBank/DDBJ whole genome shotgun (WGS) entry which is preliminary data.</text>
</comment>